<dbReference type="EnsemblMetazoa" id="G6051.1">
    <property type="protein sequence ID" value="G6051.1:cds"/>
    <property type="gene ID" value="G6051"/>
</dbReference>
<evidence type="ECO:0000256" key="1">
    <source>
        <dbReference type="SAM" id="Phobius"/>
    </source>
</evidence>
<feature type="signal peptide" evidence="2">
    <location>
        <begin position="1"/>
        <end position="17"/>
    </location>
</feature>
<proteinExistence type="predicted"/>
<protein>
    <recommendedName>
        <fullName evidence="5">Apple domain-containing protein</fullName>
    </recommendedName>
</protein>
<organism evidence="3 4">
    <name type="scientific">Magallana gigas</name>
    <name type="common">Pacific oyster</name>
    <name type="synonym">Crassostrea gigas</name>
    <dbReference type="NCBI Taxonomy" id="29159"/>
    <lineage>
        <taxon>Eukaryota</taxon>
        <taxon>Metazoa</taxon>
        <taxon>Spiralia</taxon>
        <taxon>Lophotrochozoa</taxon>
        <taxon>Mollusca</taxon>
        <taxon>Bivalvia</taxon>
        <taxon>Autobranchia</taxon>
        <taxon>Pteriomorphia</taxon>
        <taxon>Ostreida</taxon>
        <taxon>Ostreoidea</taxon>
        <taxon>Ostreidae</taxon>
        <taxon>Magallana</taxon>
    </lineage>
</organism>
<keyword evidence="1" id="KW-0472">Membrane</keyword>
<feature type="transmembrane region" description="Helical" evidence="1">
    <location>
        <begin position="171"/>
        <end position="191"/>
    </location>
</feature>
<evidence type="ECO:0008006" key="5">
    <source>
        <dbReference type="Google" id="ProtNLM"/>
    </source>
</evidence>
<feature type="chain" id="PRO_5036465608" description="Apple domain-containing protein" evidence="2">
    <location>
        <begin position="18"/>
        <end position="227"/>
    </location>
</feature>
<keyword evidence="1" id="KW-0812">Transmembrane</keyword>
<evidence type="ECO:0000256" key="2">
    <source>
        <dbReference type="SAM" id="SignalP"/>
    </source>
</evidence>
<dbReference type="Proteomes" id="UP000005408">
    <property type="component" value="Unassembled WGS sequence"/>
</dbReference>
<dbReference type="AlphaFoldDB" id="A0A8W8NAK3"/>
<keyword evidence="1" id="KW-1133">Transmembrane helix</keyword>
<evidence type="ECO:0000313" key="4">
    <source>
        <dbReference type="Proteomes" id="UP000005408"/>
    </source>
</evidence>
<keyword evidence="4" id="KW-1185">Reference proteome</keyword>
<accession>A0A8W8NAK3</accession>
<keyword evidence="2" id="KW-0732">Signal</keyword>
<reference evidence="3" key="1">
    <citation type="submission" date="2022-08" db="UniProtKB">
        <authorList>
            <consortium name="EnsemblMetazoa"/>
        </authorList>
    </citation>
    <scope>IDENTIFICATION</scope>
    <source>
        <strain evidence="3">05x7-T-G4-1.051#20</strain>
    </source>
</reference>
<name>A0A8W8NAK3_MAGGI</name>
<evidence type="ECO:0000313" key="3">
    <source>
        <dbReference type="EnsemblMetazoa" id="G6051.1:cds"/>
    </source>
</evidence>
<sequence>MHHYGIWIFLVFRLYEACSYIDHGSYKKGSKSNLLYIRSGTLEFCKTECSSNPSCKGFGRRFGSCYFSSSSDPIPTTSCSDCFYYTKDNCDLTTETTMTSTVSAYRYTNLPTGTTIVQNGTGQAICLCLCSENGTIPSQTQAPYDSLKIDKKGLSSYRNSKICIADNRPSAVALGSLGVGIIVLFALLIVLPDAVRLLRFIVNKWLFPHIEEYNFSTNVRVKKAVIL</sequence>